<dbReference type="InterPro" id="IPR003439">
    <property type="entry name" value="ABC_transporter-like_ATP-bd"/>
</dbReference>
<comment type="caution">
    <text evidence="5">The sequence shown here is derived from an EMBL/GenBank/DDBJ whole genome shotgun (WGS) entry which is preliminary data.</text>
</comment>
<evidence type="ECO:0000313" key="5">
    <source>
        <dbReference type="EMBL" id="RGR73537.1"/>
    </source>
</evidence>
<dbReference type="Gene3D" id="3.40.50.300">
    <property type="entry name" value="P-loop containing nucleotide triphosphate hydrolases"/>
    <property type="match status" value="1"/>
</dbReference>
<keyword evidence="1" id="KW-0813">Transport</keyword>
<dbReference type="SMART" id="SM00382">
    <property type="entry name" value="AAA"/>
    <property type="match status" value="1"/>
</dbReference>
<keyword evidence="2" id="KW-0547">Nucleotide-binding</keyword>
<dbReference type="AlphaFoldDB" id="A0A412FZC7"/>
<organism evidence="5 6">
    <name type="scientific">Holdemania filiformis</name>
    <dbReference type="NCBI Taxonomy" id="61171"/>
    <lineage>
        <taxon>Bacteria</taxon>
        <taxon>Bacillati</taxon>
        <taxon>Bacillota</taxon>
        <taxon>Erysipelotrichia</taxon>
        <taxon>Erysipelotrichales</taxon>
        <taxon>Erysipelotrichaceae</taxon>
        <taxon>Holdemania</taxon>
    </lineage>
</organism>
<dbReference type="Pfam" id="PF00005">
    <property type="entry name" value="ABC_tran"/>
    <property type="match status" value="1"/>
</dbReference>
<dbReference type="CDD" id="cd03230">
    <property type="entry name" value="ABC_DR_subfamily_A"/>
    <property type="match status" value="1"/>
</dbReference>
<protein>
    <submittedName>
        <fullName evidence="5">ABC transporter ATP-binding protein</fullName>
    </submittedName>
</protein>
<evidence type="ECO:0000313" key="6">
    <source>
        <dbReference type="Proteomes" id="UP000284178"/>
    </source>
</evidence>
<dbReference type="GO" id="GO:0016887">
    <property type="term" value="F:ATP hydrolysis activity"/>
    <property type="evidence" value="ECO:0007669"/>
    <property type="project" value="InterPro"/>
</dbReference>
<dbReference type="InterPro" id="IPR051782">
    <property type="entry name" value="ABC_Transporter_VariousFunc"/>
</dbReference>
<evidence type="ECO:0000259" key="4">
    <source>
        <dbReference type="PROSITE" id="PS50893"/>
    </source>
</evidence>
<dbReference type="PANTHER" id="PTHR42939">
    <property type="entry name" value="ABC TRANSPORTER ATP-BINDING PROTEIN ALBC-RELATED"/>
    <property type="match status" value="1"/>
</dbReference>
<feature type="domain" description="ABC transporter" evidence="4">
    <location>
        <begin position="6"/>
        <end position="231"/>
    </location>
</feature>
<dbReference type="PANTHER" id="PTHR42939:SF3">
    <property type="entry name" value="ABC TRANSPORTER ATP-BINDING COMPONENT"/>
    <property type="match status" value="1"/>
</dbReference>
<sequence>MIENAISAENLRVHYPNFDLFIDHFDLPCGYVMGLIGRNGAGKTTLIEALLDSTPARAQHCKLLGMRMDQNERQIKNQLGVVSDRFVFPDSYHAMKLMRRIGPFYDQFDEVLYHTLLNRFRLPLGKPFGEFSAGMKVKLSIIFALSHHPKLMILDEPTANLDPVSRREVLDLLYEFMQQEDHSLLFSTHNTADLDKIADYVTCLENGHVKFSASKEILMENWQHFRCEGKIPKEMKDFVLKPKPTETGWEGMCTHAAQLRHLPVVFTPATLEEIMLAQDLTYEEL</sequence>
<reference evidence="5 6" key="1">
    <citation type="submission" date="2018-08" db="EMBL/GenBank/DDBJ databases">
        <title>A genome reference for cultivated species of the human gut microbiota.</title>
        <authorList>
            <person name="Zou Y."/>
            <person name="Xue W."/>
            <person name="Luo G."/>
        </authorList>
    </citation>
    <scope>NUCLEOTIDE SEQUENCE [LARGE SCALE GENOMIC DNA]</scope>
    <source>
        <strain evidence="5 6">AF24-29</strain>
    </source>
</reference>
<dbReference type="PROSITE" id="PS50893">
    <property type="entry name" value="ABC_TRANSPORTER_2"/>
    <property type="match status" value="1"/>
</dbReference>
<evidence type="ECO:0000256" key="2">
    <source>
        <dbReference type="ARBA" id="ARBA00022741"/>
    </source>
</evidence>
<dbReference type="EMBL" id="QRUP01000011">
    <property type="protein sequence ID" value="RGR73537.1"/>
    <property type="molecule type" value="Genomic_DNA"/>
</dbReference>
<dbReference type="InterPro" id="IPR003593">
    <property type="entry name" value="AAA+_ATPase"/>
</dbReference>
<evidence type="ECO:0000256" key="1">
    <source>
        <dbReference type="ARBA" id="ARBA00022448"/>
    </source>
</evidence>
<dbReference type="RefSeq" id="WP_117895102.1">
    <property type="nucleotide sequence ID" value="NZ_CABJCV010000011.1"/>
</dbReference>
<dbReference type="InterPro" id="IPR027417">
    <property type="entry name" value="P-loop_NTPase"/>
</dbReference>
<evidence type="ECO:0000256" key="3">
    <source>
        <dbReference type="ARBA" id="ARBA00022840"/>
    </source>
</evidence>
<dbReference type="Proteomes" id="UP000284178">
    <property type="component" value="Unassembled WGS sequence"/>
</dbReference>
<dbReference type="GO" id="GO:0005524">
    <property type="term" value="F:ATP binding"/>
    <property type="evidence" value="ECO:0007669"/>
    <property type="project" value="UniProtKB-KW"/>
</dbReference>
<proteinExistence type="predicted"/>
<gene>
    <name evidence="5" type="ORF">DWY25_09935</name>
</gene>
<name>A0A412FZC7_9FIRM</name>
<accession>A0A412FZC7</accession>
<dbReference type="GeneID" id="83015720"/>
<keyword evidence="3 5" id="KW-0067">ATP-binding</keyword>
<keyword evidence="6" id="KW-1185">Reference proteome</keyword>
<dbReference type="SUPFAM" id="SSF52540">
    <property type="entry name" value="P-loop containing nucleoside triphosphate hydrolases"/>
    <property type="match status" value="1"/>
</dbReference>